<organism evidence="2 3">
    <name type="scientific">Flexibacter flexilis DSM 6793</name>
    <dbReference type="NCBI Taxonomy" id="927664"/>
    <lineage>
        <taxon>Bacteria</taxon>
        <taxon>Pseudomonadati</taxon>
        <taxon>Bacteroidota</taxon>
        <taxon>Cytophagia</taxon>
        <taxon>Cytophagales</taxon>
        <taxon>Flexibacteraceae</taxon>
        <taxon>Flexibacter</taxon>
    </lineage>
</organism>
<evidence type="ECO:0000259" key="1">
    <source>
        <dbReference type="Pfam" id="PF14423"/>
    </source>
</evidence>
<dbReference type="RefSeq" id="WP_091505721.1">
    <property type="nucleotide sequence ID" value="NZ_FOLE01000001.1"/>
</dbReference>
<keyword evidence="3" id="KW-1185">Reference proteome</keyword>
<accession>A0A1I1DHM4</accession>
<protein>
    <submittedName>
        <fullName evidence="2">Immunity protein Imm5</fullName>
    </submittedName>
</protein>
<dbReference type="OrthoDB" id="9988285at2"/>
<feature type="domain" description="Immunity protein Imm5" evidence="1">
    <location>
        <begin position="229"/>
        <end position="431"/>
    </location>
</feature>
<gene>
    <name evidence="2" type="ORF">SAMN05421780_101119</name>
</gene>
<evidence type="ECO:0000313" key="3">
    <source>
        <dbReference type="Proteomes" id="UP000199514"/>
    </source>
</evidence>
<dbReference type="EMBL" id="FOLE01000001">
    <property type="protein sequence ID" value="SFB72548.1"/>
    <property type="molecule type" value="Genomic_DNA"/>
</dbReference>
<dbReference type="InterPro" id="IPR025675">
    <property type="entry name" value="Imm5"/>
</dbReference>
<evidence type="ECO:0000313" key="2">
    <source>
        <dbReference type="EMBL" id="SFB72548.1"/>
    </source>
</evidence>
<name>A0A1I1DHM4_9BACT</name>
<dbReference type="Proteomes" id="UP000199514">
    <property type="component" value="Unassembled WGS sequence"/>
</dbReference>
<dbReference type="STRING" id="927664.SAMN05421780_101119"/>
<dbReference type="Pfam" id="PF14423">
    <property type="entry name" value="Imm5"/>
    <property type="match status" value="1"/>
</dbReference>
<proteinExistence type="predicted"/>
<dbReference type="AlphaFoldDB" id="A0A1I1DHM4"/>
<sequence length="435" mass="51602">MENKSTLFHIGDEFYCRIIKGHQESDYEDLIHNLYYPEEIWNWNAEKGMHLNPKTDISEEELVQFDGNDIILEIAKFVQGNKVSSWLLARLWYLTDGYIINTINSLDNNLVGSSDGGDFYTYMLIENTREPIGVLEFRGSPDYSSITITKRSVDFKVQNLTHFYRQFAAKLLDEQRQLSICEITVKDPELLLYPYKYGWNGQELLRYSEYDVLEWFTNNGMQELRLILETALENIKNNPLHHLEKGIRNTVISQIKSHKIFTQHYKTSDFSIIQRLEMHCIQYTGKIWSDIWPNNETFKRLQQVFYQLKSSKIQSSKIVFSFEKEWKYMQQWVEETYLTDTNHKRHKFAASFVGLAMVLSIHNIRNNSKNEVDSASNWEIDSETDFYIEDIHFYAACAYANGLPYKKDGFEIGDSQKYLTFWRWWLFEAIPQAYR</sequence>
<reference evidence="2 3" key="1">
    <citation type="submission" date="2016-10" db="EMBL/GenBank/DDBJ databases">
        <authorList>
            <person name="de Groot N.N."/>
        </authorList>
    </citation>
    <scope>NUCLEOTIDE SEQUENCE [LARGE SCALE GENOMIC DNA]</scope>
    <source>
        <strain evidence="2 3">DSM 6793</strain>
    </source>
</reference>